<dbReference type="AlphaFoldDB" id="A0A2X2J1Q5"/>
<evidence type="ECO:0000256" key="1">
    <source>
        <dbReference type="ARBA" id="ARBA00009232"/>
    </source>
</evidence>
<dbReference type="InterPro" id="IPR011034">
    <property type="entry name" value="Formyl_transferase-like_C_sf"/>
</dbReference>
<dbReference type="SUPFAM" id="SSF50486">
    <property type="entry name" value="FMT C-terminal domain-like"/>
    <property type="match status" value="1"/>
</dbReference>
<dbReference type="GeneID" id="97181172"/>
<evidence type="ECO:0000256" key="5">
    <source>
        <dbReference type="HAMAP-Rule" id="MF_00527"/>
    </source>
</evidence>
<sequence length="199" mass="21764">MVKLPQSYYTNTNTIFLAEDLLGKVLYTQKDGLVTAGRIVETEAYFGIMDKASHAFNGKRTSRTEPMYKEGGVAYVYLCYGIHHLLNIVTSGADDPQCVLIRGIEPLVGIDVMALRRPVRPEKPSFSNGPGSTAKALGIDASFNGALLTGDSIWIEDQGIKYSSAQIGKAARIGIAYAQEHAVLPLRFFVKDSRYARKG</sequence>
<dbReference type="Gene3D" id="3.10.300.10">
    <property type="entry name" value="Methylpurine-DNA glycosylase (MPG)"/>
    <property type="match status" value="1"/>
</dbReference>
<gene>
    <name evidence="6" type="ORF">NCTC11343_02045</name>
</gene>
<dbReference type="RefSeq" id="WP_112374544.1">
    <property type="nucleotide sequence ID" value="NZ_CP069793.1"/>
</dbReference>
<reference evidence="6 7" key="1">
    <citation type="submission" date="2018-06" db="EMBL/GenBank/DDBJ databases">
        <authorList>
            <consortium name="Pathogen Informatics"/>
            <person name="Doyle S."/>
        </authorList>
    </citation>
    <scope>NUCLEOTIDE SEQUENCE [LARGE SCALE GENOMIC DNA]</scope>
    <source>
        <strain evidence="6 7">NCTC11343</strain>
    </source>
</reference>
<dbReference type="Pfam" id="PF02245">
    <property type="entry name" value="Pur_DNA_glyco"/>
    <property type="match status" value="1"/>
</dbReference>
<protein>
    <recommendedName>
        <fullName evidence="5">Putative 3-methyladenine DNA glycosylase</fullName>
        <ecNumber evidence="5">3.2.2.-</ecNumber>
    </recommendedName>
</protein>
<dbReference type="InterPro" id="IPR036995">
    <property type="entry name" value="MPG_sf"/>
</dbReference>
<dbReference type="PANTHER" id="PTHR10429">
    <property type="entry name" value="DNA-3-METHYLADENINE GLYCOSYLASE"/>
    <property type="match status" value="1"/>
</dbReference>
<dbReference type="PANTHER" id="PTHR10429:SF0">
    <property type="entry name" value="DNA-3-METHYLADENINE GLYCOSYLASE"/>
    <property type="match status" value="1"/>
</dbReference>
<comment type="similarity">
    <text evidence="1 5">Belongs to the DNA glycosylase MPG family.</text>
</comment>
<dbReference type="GO" id="GO:0003677">
    <property type="term" value="F:DNA binding"/>
    <property type="evidence" value="ECO:0007669"/>
    <property type="project" value="InterPro"/>
</dbReference>
<evidence type="ECO:0000256" key="4">
    <source>
        <dbReference type="ARBA" id="ARBA00023204"/>
    </source>
</evidence>
<dbReference type="Proteomes" id="UP000251241">
    <property type="component" value="Unassembled WGS sequence"/>
</dbReference>
<evidence type="ECO:0000313" key="7">
    <source>
        <dbReference type="Proteomes" id="UP000251241"/>
    </source>
</evidence>
<evidence type="ECO:0000256" key="3">
    <source>
        <dbReference type="ARBA" id="ARBA00022801"/>
    </source>
</evidence>
<keyword evidence="4 5" id="KW-0234">DNA repair</keyword>
<name>A0A2X2J1Q5_SPHMU</name>
<dbReference type="InterPro" id="IPR003180">
    <property type="entry name" value="MPG"/>
</dbReference>
<accession>A0A2X2J1Q5</accession>
<keyword evidence="3 5" id="KW-0378">Hydrolase</keyword>
<dbReference type="EMBL" id="UAUU01000008">
    <property type="protein sequence ID" value="SPZ85483.1"/>
    <property type="molecule type" value="Genomic_DNA"/>
</dbReference>
<dbReference type="HAMAP" id="MF_00527">
    <property type="entry name" value="3MGH"/>
    <property type="match status" value="1"/>
</dbReference>
<proteinExistence type="inferred from homology"/>
<dbReference type="GO" id="GO:0003905">
    <property type="term" value="F:alkylbase DNA N-glycosylase activity"/>
    <property type="evidence" value="ECO:0007669"/>
    <property type="project" value="InterPro"/>
</dbReference>
<evidence type="ECO:0000313" key="6">
    <source>
        <dbReference type="EMBL" id="SPZ85483.1"/>
    </source>
</evidence>
<evidence type="ECO:0000256" key="2">
    <source>
        <dbReference type="ARBA" id="ARBA00022763"/>
    </source>
</evidence>
<keyword evidence="2 5" id="KW-0227">DNA damage</keyword>
<dbReference type="FunFam" id="3.10.300.10:FF:000001">
    <property type="entry name" value="Putative 3-methyladenine DNA glycosylase"/>
    <property type="match status" value="1"/>
</dbReference>
<dbReference type="CDD" id="cd00540">
    <property type="entry name" value="AAG"/>
    <property type="match status" value="1"/>
</dbReference>
<dbReference type="EC" id="3.2.2.-" evidence="5"/>
<organism evidence="6 7">
    <name type="scientific">Sphingobacterium multivorum</name>
    <dbReference type="NCBI Taxonomy" id="28454"/>
    <lineage>
        <taxon>Bacteria</taxon>
        <taxon>Pseudomonadati</taxon>
        <taxon>Bacteroidota</taxon>
        <taxon>Sphingobacteriia</taxon>
        <taxon>Sphingobacteriales</taxon>
        <taxon>Sphingobacteriaceae</taxon>
        <taxon>Sphingobacterium</taxon>
    </lineage>
</organism>
<dbReference type="NCBIfam" id="TIGR00567">
    <property type="entry name" value="3mg"/>
    <property type="match status" value="1"/>
</dbReference>
<dbReference type="GO" id="GO:0006284">
    <property type="term" value="P:base-excision repair"/>
    <property type="evidence" value="ECO:0007669"/>
    <property type="project" value="InterPro"/>
</dbReference>